<dbReference type="InterPro" id="IPR029058">
    <property type="entry name" value="AB_hydrolase_fold"/>
</dbReference>
<dbReference type="Proteomes" id="UP000550729">
    <property type="component" value="Unassembled WGS sequence"/>
</dbReference>
<gene>
    <name evidence="3" type="ORF">HH308_17095</name>
</gene>
<dbReference type="SUPFAM" id="SSF53474">
    <property type="entry name" value="alpha/beta-Hydrolases"/>
    <property type="match status" value="1"/>
</dbReference>
<dbReference type="GO" id="GO:0016020">
    <property type="term" value="C:membrane"/>
    <property type="evidence" value="ECO:0007669"/>
    <property type="project" value="TreeGrafter"/>
</dbReference>
<reference evidence="3 4" key="1">
    <citation type="submission" date="2020-04" db="EMBL/GenBank/DDBJ databases">
        <title>Gordonia sp. nov. TBRC 11910.</title>
        <authorList>
            <person name="Suriyachadkun C."/>
        </authorList>
    </citation>
    <scope>NUCLEOTIDE SEQUENCE [LARGE SCALE GENOMIC DNA]</scope>
    <source>
        <strain evidence="3 4">TBRC 11910</strain>
    </source>
</reference>
<name>A0A848KWF5_9ACTN</name>
<dbReference type="EMBL" id="JABBNB010000018">
    <property type="protein sequence ID" value="NMO02930.1"/>
    <property type="molecule type" value="Genomic_DNA"/>
</dbReference>
<dbReference type="InterPro" id="IPR000073">
    <property type="entry name" value="AB_hydrolase_1"/>
</dbReference>
<comment type="caution">
    <text evidence="3">The sequence shown here is derived from an EMBL/GenBank/DDBJ whole genome shotgun (WGS) entry which is preliminary data.</text>
</comment>
<keyword evidence="4" id="KW-1185">Reference proteome</keyword>
<dbReference type="InterPro" id="IPR050266">
    <property type="entry name" value="AB_hydrolase_sf"/>
</dbReference>
<dbReference type="RefSeq" id="WP_170195440.1">
    <property type="nucleotide sequence ID" value="NZ_JABBNB010000018.1"/>
</dbReference>
<dbReference type="GO" id="GO:0016787">
    <property type="term" value="F:hydrolase activity"/>
    <property type="evidence" value="ECO:0007669"/>
    <property type="project" value="UniProtKB-KW"/>
</dbReference>
<organism evidence="3 4">
    <name type="scientific">Gordonia asplenii</name>
    <dbReference type="NCBI Taxonomy" id="2725283"/>
    <lineage>
        <taxon>Bacteria</taxon>
        <taxon>Bacillati</taxon>
        <taxon>Actinomycetota</taxon>
        <taxon>Actinomycetes</taxon>
        <taxon>Mycobacteriales</taxon>
        <taxon>Gordoniaceae</taxon>
        <taxon>Gordonia</taxon>
    </lineage>
</organism>
<dbReference type="Pfam" id="PF12697">
    <property type="entry name" value="Abhydrolase_6"/>
    <property type="match status" value="1"/>
</dbReference>
<feature type="domain" description="AB hydrolase-1" evidence="2">
    <location>
        <begin position="37"/>
        <end position="296"/>
    </location>
</feature>
<proteinExistence type="predicted"/>
<sequence>MPSTTRVALAPGTPADYQVYGELCSPAGGGMDRPVQLLLAGGTYNHAYWDLPYRPDTYSYVRTMNEHGYRTFNIDRIGTGRSSHPPGVRVDVTVNAYVVHQLVRALRTGAIAGLTGAAHRVVLVGHSLGTITAMLETATYHDTDGLIATGIQHKLNPSGLPEFRSVVYPAKLDPRFANRDEAYFTSIPGTRGSALFYNAPDTDPGVPVADAKYAEDTTTAGELAQFPLILFNGTSNRISGPVLDVSGQFDNIFCGPLGSDCRNSQSLLRQEKSAYPNAVLETYVLKDSGHCLNMQRNTQDWYRVAISWLKRIFP</sequence>
<dbReference type="PANTHER" id="PTHR43798:SF31">
    <property type="entry name" value="AB HYDROLASE SUPERFAMILY PROTEIN YCLE"/>
    <property type="match status" value="1"/>
</dbReference>
<evidence type="ECO:0000313" key="3">
    <source>
        <dbReference type="EMBL" id="NMO02930.1"/>
    </source>
</evidence>
<keyword evidence="1 3" id="KW-0378">Hydrolase</keyword>
<evidence type="ECO:0000256" key="1">
    <source>
        <dbReference type="ARBA" id="ARBA00022801"/>
    </source>
</evidence>
<accession>A0A848KWF5</accession>
<protein>
    <submittedName>
        <fullName evidence="3">Alpha/beta hydrolase</fullName>
    </submittedName>
</protein>
<dbReference type="PANTHER" id="PTHR43798">
    <property type="entry name" value="MONOACYLGLYCEROL LIPASE"/>
    <property type="match status" value="1"/>
</dbReference>
<evidence type="ECO:0000313" key="4">
    <source>
        <dbReference type="Proteomes" id="UP000550729"/>
    </source>
</evidence>
<dbReference type="AlphaFoldDB" id="A0A848KWF5"/>
<dbReference type="Gene3D" id="3.40.50.1820">
    <property type="entry name" value="alpha/beta hydrolase"/>
    <property type="match status" value="1"/>
</dbReference>
<evidence type="ECO:0000259" key="2">
    <source>
        <dbReference type="Pfam" id="PF12697"/>
    </source>
</evidence>